<evidence type="ECO:0000313" key="8">
    <source>
        <dbReference type="Proteomes" id="UP000187209"/>
    </source>
</evidence>
<evidence type="ECO:0000256" key="2">
    <source>
        <dbReference type="ARBA" id="ARBA00022490"/>
    </source>
</evidence>
<dbReference type="InterPro" id="IPR019775">
    <property type="entry name" value="WD40_repeat_CS"/>
</dbReference>
<evidence type="ECO:0000256" key="6">
    <source>
        <dbReference type="PROSITE-ProRule" id="PRU00221"/>
    </source>
</evidence>
<comment type="similarity">
    <text evidence="5">Belongs to the WD repeat MORG1 family.</text>
</comment>
<dbReference type="SUPFAM" id="SSF50978">
    <property type="entry name" value="WD40 repeat-like"/>
    <property type="match status" value="1"/>
</dbReference>
<dbReference type="InterPro" id="IPR036322">
    <property type="entry name" value="WD40_repeat_dom_sf"/>
</dbReference>
<dbReference type="Proteomes" id="UP000187209">
    <property type="component" value="Unassembled WGS sequence"/>
</dbReference>
<evidence type="ECO:0000256" key="4">
    <source>
        <dbReference type="ARBA" id="ARBA00022737"/>
    </source>
</evidence>
<evidence type="ECO:0008006" key="9">
    <source>
        <dbReference type="Google" id="ProtNLM"/>
    </source>
</evidence>
<proteinExistence type="inferred from homology"/>
<dbReference type="PROSITE" id="PS50294">
    <property type="entry name" value="WD_REPEATS_REGION"/>
    <property type="match status" value="4"/>
</dbReference>
<keyword evidence="2" id="KW-0963">Cytoplasm</keyword>
<dbReference type="EMBL" id="MPUH01000336">
    <property type="protein sequence ID" value="OMJ82560.1"/>
    <property type="molecule type" value="Genomic_DNA"/>
</dbReference>
<keyword evidence="3 6" id="KW-0853">WD repeat</keyword>
<sequence>MQPDITFEIIGVLTVGFNSNGDYLMTAGKDRTIKLWNSLTGEDIKNYSGGHNYEITSLAICNDNSRFISSGFDSSIVLWDVTKGSVIVKFQGHKKKVNSLNWNFTDTLIASASDDSTIKIWDIREKHPIDNLTAAKDSVVKVYSNTDQYISASVDGFIQTYDIRCGVIYTDNLKSILLSADIGRNGEFVSSTHIDDILRITNRSSGQIVRAFAQTSKSQDFVTPCAFTSDLKIVIGDQHGEIGVYDINTGPSKRWKGHGSQVVKIVPHPTNPNVFASASHDAVKIWRIK</sequence>
<dbReference type="SMART" id="SM00320">
    <property type="entry name" value="WD40"/>
    <property type="match status" value="6"/>
</dbReference>
<evidence type="ECO:0000313" key="7">
    <source>
        <dbReference type="EMBL" id="OMJ82560.1"/>
    </source>
</evidence>
<feature type="repeat" description="WD" evidence="6">
    <location>
        <begin position="48"/>
        <end position="89"/>
    </location>
</feature>
<dbReference type="InterPro" id="IPR015943">
    <property type="entry name" value="WD40/YVTN_repeat-like_dom_sf"/>
</dbReference>
<organism evidence="7 8">
    <name type="scientific">Stentor coeruleus</name>
    <dbReference type="NCBI Taxonomy" id="5963"/>
    <lineage>
        <taxon>Eukaryota</taxon>
        <taxon>Sar</taxon>
        <taxon>Alveolata</taxon>
        <taxon>Ciliophora</taxon>
        <taxon>Postciliodesmatophora</taxon>
        <taxon>Heterotrichea</taxon>
        <taxon>Heterotrichida</taxon>
        <taxon>Stentoridae</taxon>
        <taxon>Stentor</taxon>
    </lineage>
</organism>
<dbReference type="PROSITE" id="PS50082">
    <property type="entry name" value="WD_REPEATS_2"/>
    <property type="match status" value="4"/>
</dbReference>
<feature type="repeat" description="WD" evidence="6">
    <location>
        <begin position="255"/>
        <end position="289"/>
    </location>
</feature>
<dbReference type="GO" id="GO:0071013">
    <property type="term" value="C:catalytic step 2 spliceosome"/>
    <property type="evidence" value="ECO:0007669"/>
    <property type="project" value="TreeGrafter"/>
</dbReference>
<accession>A0A1R2C0P2</accession>
<dbReference type="Gene3D" id="2.130.10.10">
    <property type="entry name" value="YVTN repeat-like/Quinoprotein amine dehydrogenase"/>
    <property type="match status" value="2"/>
</dbReference>
<gene>
    <name evidence="7" type="ORF">SteCoe_16725</name>
</gene>
<comment type="caution">
    <text evidence="7">The sequence shown here is derived from an EMBL/GenBank/DDBJ whole genome shotgun (WGS) entry which is preliminary data.</text>
</comment>
<evidence type="ECO:0000256" key="5">
    <source>
        <dbReference type="ARBA" id="ARBA00038145"/>
    </source>
</evidence>
<comment type="subcellular location">
    <subcellularLocation>
        <location evidence="1">Cytoplasm</location>
    </subcellularLocation>
</comment>
<dbReference type="PROSITE" id="PS00678">
    <property type="entry name" value="WD_REPEATS_1"/>
    <property type="match status" value="1"/>
</dbReference>
<dbReference type="PANTHER" id="PTHR22842">
    <property type="entry name" value="WD40 REPEAT PROTEIN"/>
    <property type="match status" value="1"/>
</dbReference>
<dbReference type="AlphaFoldDB" id="A0A1R2C0P2"/>
<dbReference type="InterPro" id="IPR051980">
    <property type="entry name" value="WD_repeat_MORG1"/>
</dbReference>
<feature type="repeat" description="WD" evidence="6">
    <location>
        <begin position="90"/>
        <end position="131"/>
    </location>
</feature>
<dbReference type="PANTHER" id="PTHR22842:SF3">
    <property type="entry name" value="WD REPEAT DOMAIN-CONTAINING PROTEIN 83"/>
    <property type="match status" value="1"/>
</dbReference>
<dbReference type="GO" id="GO:0005737">
    <property type="term" value="C:cytoplasm"/>
    <property type="evidence" value="ECO:0007669"/>
    <property type="project" value="UniProtKB-SubCell"/>
</dbReference>
<feature type="repeat" description="WD" evidence="6">
    <location>
        <begin position="12"/>
        <end position="46"/>
    </location>
</feature>
<dbReference type="OrthoDB" id="71437at2759"/>
<dbReference type="PRINTS" id="PR00320">
    <property type="entry name" value="GPROTEINBRPT"/>
</dbReference>
<keyword evidence="4" id="KW-0677">Repeat</keyword>
<evidence type="ECO:0000256" key="3">
    <source>
        <dbReference type="ARBA" id="ARBA00022574"/>
    </source>
</evidence>
<dbReference type="GO" id="GO:0000398">
    <property type="term" value="P:mRNA splicing, via spliceosome"/>
    <property type="evidence" value="ECO:0007669"/>
    <property type="project" value="TreeGrafter"/>
</dbReference>
<protein>
    <recommendedName>
        <fullName evidence="9">Anaphase-promoting complex subunit 4 WD40 domain-containing protein</fullName>
    </recommendedName>
</protein>
<name>A0A1R2C0P2_9CILI</name>
<dbReference type="Pfam" id="PF00400">
    <property type="entry name" value="WD40"/>
    <property type="match status" value="3"/>
</dbReference>
<dbReference type="InterPro" id="IPR020472">
    <property type="entry name" value="WD40_PAC1"/>
</dbReference>
<keyword evidence="8" id="KW-1185">Reference proteome</keyword>
<evidence type="ECO:0000256" key="1">
    <source>
        <dbReference type="ARBA" id="ARBA00004496"/>
    </source>
</evidence>
<dbReference type="InterPro" id="IPR001680">
    <property type="entry name" value="WD40_rpt"/>
</dbReference>
<reference evidence="7 8" key="1">
    <citation type="submission" date="2016-11" db="EMBL/GenBank/DDBJ databases">
        <title>The macronuclear genome of Stentor coeruleus: a giant cell with tiny introns.</title>
        <authorList>
            <person name="Slabodnick M."/>
            <person name="Ruby J.G."/>
            <person name="Reiff S.B."/>
            <person name="Swart E.C."/>
            <person name="Gosai S."/>
            <person name="Prabakaran S."/>
            <person name="Witkowska E."/>
            <person name="Larue G.E."/>
            <person name="Fisher S."/>
            <person name="Freeman R.M."/>
            <person name="Gunawardena J."/>
            <person name="Chu W."/>
            <person name="Stover N.A."/>
            <person name="Gregory B.D."/>
            <person name="Nowacki M."/>
            <person name="Derisi J."/>
            <person name="Roy S.W."/>
            <person name="Marshall W.F."/>
            <person name="Sood P."/>
        </authorList>
    </citation>
    <scope>NUCLEOTIDE SEQUENCE [LARGE SCALE GENOMIC DNA]</scope>
    <source>
        <strain evidence="7">WM001</strain>
    </source>
</reference>